<comment type="caution">
    <text evidence="2">The sequence shown here is derived from an EMBL/GenBank/DDBJ whole genome shotgun (WGS) entry which is preliminary data.</text>
</comment>
<gene>
    <name evidence="2" type="ORF">ACFQL7_21510</name>
</gene>
<dbReference type="InterPro" id="IPR011009">
    <property type="entry name" value="Kinase-like_dom_sf"/>
</dbReference>
<dbReference type="Gene3D" id="3.30.200.20">
    <property type="entry name" value="Phosphorylase Kinase, domain 1"/>
    <property type="match status" value="1"/>
</dbReference>
<evidence type="ECO:0000313" key="2">
    <source>
        <dbReference type="EMBL" id="MFC7192130.1"/>
    </source>
</evidence>
<dbReference type="AlphaFoldDB" id="A0ABD5YXA7"/>
<dbReference type="SUPFAM" id="SSF56112">
    <property type="entry name" value="Protein kinase-like (PK-like)"/>
    <property type="match status" value="1"/>
</dbReference>
<organism evidence="2 3">
    <name type="scientific">Halocatena marina</name>
    <dbReference type="NCBI Taxonomy" id="2934937"/>
    <lineage>
        <taxon>Archaea</taxon>
        <taxon>Methanobacteriati</taxon>
        <taxon>Methanobacteriota</taxon>
        <taxon>Stenosarchaea group</taxon>
        <taxon>Halobacteria</taxon>
        <taxon>Halobacteriales</taxon>
        <taxon>Natronomonadaceae</taxon>
        <taxon>Halocatena</taxon>
    </lineage>
</organism>
<name>A0ABD5YXA7_9EURY</name>
<proteinExistence type="predicted"/>
<dbReference type="InterPro" id="IPR002575">
    <property type="entry name" value="Aminoglycoside_PTrfase"/>
</dbReference>
<reference evidence="2 3" key="1">
    <citation type="journal article" date="2019" name="Int. J. Syst. Evol. Microbiol.">
        <title>The Global Catalogue of Microorganisms (GCM) 10K type strain sequencing project: providing services to taxonomists for standard genome sequencing and annotation.</title>
        <authorList>
            <consortium name="The Broad Institute Genomics Platform"/>
            <consortium name="The Broad Institute Genome Sequencing Center for Infectious Disease"/>
            <person name="Wu L."/>
            <person name="Ma J."/>
        </authorList>
    </citation>
    <scope>NUCLEOTIDE SEQUENCE [LARGE SCALE GENOMIC DNA]</scope>
    <source>
        <strain evidence="2 3">RDMS1</strain>
    </source>
</reference>
<dbReference type="Proteomes" id="UP001596417">
    <property type="component" value="Unassembled WGS sequence"/>
</dbReference>
<dbReference type="InterPro" id="IPR051678">
    <property type="entry name" value="AGP_Transferase"/>
</dbReference>
<dbReference type="PANTHER" id="PTHR21310:SF40">
    <property type="entry name" value="AMINOGLYCOSIDE PHOSPHOTRANSFERASE DOMAIN-CONTAINING PROTEIN-RELATED"/>
    <property type="match status" value="1"/>
</dbReference>
<evidence type="ECO:0000259" key="1">
    <source>
        <dbReference type="Pfam" id="PF01636"/>
    </source>
</evidence>
<dbReference type="PANTHER" id="PTHR21310">
    <property type="entry name" value="AMINOGLYCOSIDE PHOSPHOTRANSFERASE-RELATED-RELATED"/>
    <property type="match status" value="1"/>
</dbReference>
<dbReference type="EMBL" id="JBHTAX010000004">
    <property type="protein sequence ID" value="MFC7192130.1"/>
    <property type="molecule type" value="Genomic_DNA"/>
</dbReference>
<dbReference type="RefSeq" id="WP_264822447.1">
    <property type="nucleotide sequence ID" value="NZ_CP110250.1"/>
</dbReference>
<keyword evidence="3" id="KW-1185">Reference proteome</keyword>
<sequence>MIRVVTVDDPQAYVVRQPIKDRDDHGFTDITTEHAVLERLELTDVLAPRAVYLCEDESVLGGPFSVIEYLTGESIHWDDPLPDGYRDTRSRTQVGNQLIDTLSDLHFVDTERFTGVCERVRLRAQVDQTVAQLEGATSATGHDFGTLWQVAEWLQDNIPDRSFKCRIYQTRIPCSAHTR</sequence>
<dbReference type="Pfam" id="PF01636">
    <property type="entry name" value="APH"/>
    <property type="match status" value="1"/>
</dbReference>
<accession>A0ABD5YXA7</accession>
<protein>
    <submittedName>
        <fullName evidence="2">Phosphotransferase</fullName>
    </submittedName>
</protein>
<feature type="domain" description="Aminoglycoside phosphotransferase" evidence="1">
    <location>
        <begin position="5"/>
        <end position="163"/>
    </location>
</feature>
<evidence type="ECO:0000313" key="3">
    <source>
        <dbReference type="Proteomes" id="UP001596417"/>
    </source>
</evidence>
<dbReference type="GeneID" id="76201808"/>